<proteinExistence type="predicted"/>
<dbReference type="GeneID" id="65101763"/>
<accession>A0A410S870</accession>
<dbReference type="RefSeq" id="YP_010086540.1">
    <property type="nucleotide sequence ID" value="NC_055455.1"/>
</dbReference>
<sequence>MVMVQIVKTKLCGIHEVLILEGQYKHFKGVLIVPPTSNRIIYNGLRLHATILRHQGEHIDFVLSK</sequence>
<evidence type="ECO:0000313" key="2">
    <source>
        <dbReference type="Proteomes" id="UP000503509"/>
    </source>
</evidence>
<keyword evidence="2" id="KW-1185">Reference proteome</keyword>
<dbReference type="KEGG" id="vg:65101763"/>
<dbReference type="EMBL" id="MH717816">
    <property type="protein sequence ID" value="QAT90408.1"/>
    <property type="molecule type" value="Genomic_DNA"/>
</dbReference>
<reference evidence="1 2" key="1">
    <citation type="submission" date="2018-08" db="EMBL/GenBank/DDBJ databases">
        <title>Sequence analysis of the African armyworm, Spodoptera exempta nucleopolyhedrovirus.</title>
        <authorList>
            <person name="Escasa S.R."/>
            <person name="Mowery J.D."/>
            <person name="Bauchan G.R."/>
            <person name="Harrison R.L."/>
            <person name="Cory J.S."/>
        </authorList>
    </citation>
    <scope>NUCLEOTIDE SEQUENCE [LARGE SCALE GENOMIC DNA]</scope>
    <source>
        <strain evidence="1 2">244.1</strain>
    </source>
</reference>
<name>A0A410S870_9ABAC</name>
<protein>
    <submittedName>
        <fullName evidence="1">Uncharacterized protein</fullName>
    </submittedName>
</protein>
<organism evidence="1 2">
    <name type="scientific">Spodoptera exempta nucleopolyhedrovirus</name>
    <dbReference type="NCBI Taxonomy" id="1242863"/>
    <lineage>
        <taxon>Viruses</taxon>
        <taxon>Viruses incertae sedis</taxon>
        <taxon>Naldaviricetes</taxon>
        <taxon>Lefavirales</taxon>
        <taxon>Baculoviridae</taxon>
        <taxon>Alphabaculovirus</taxon>
        <taxon>Alphabaculovirus spexemptae</taxon>
    </lineage>
</organism>
<dbReference type="Proteomes" id="UP000503509">
    <property type="component" value="Genome"/>
</dbReference>
<evidence type="ECO:0000313" key="1">
    <source>
        <dbReference type="EMBL" id="QAT90408.1"/>
    </source>
</evidence>